<dbReference type="EMBL" id="JAQQWK010000001">
    <property type="protein sequence ID" value="KAK8055680.1"/>
    <property type="molecule type" value="Genomic_DNA"/>
</dbReference>
<feature type="compositionally biased region" description="Basic residues" evidence="1">
    <location>
        <begin position="1"/>
        <end position="11"/>
    </location>
</feature>
<evidence type="ECO:0000256" key="1">
    <source>
        <dbReference type="SAM" id="MobiDB-lite"/>
    </source>
</evidence>
<evidence type="ECO:0000313" key="3">
    <source>
        <dbReference type="Proteomes" id="UP001444661"/>
    </source>
</evidence>
<name>A0ABR1U9X8_9PEZI</name>
<organism evidence="2 3">
    <name type="scientific">Apiospora rasikravindrae</name>
    <dbReference type="NCBI Taxonomy" id="990691"/>
    <lineage>
        <taxon>Eukaryota</taxon>
        <taxon>Fungi</taxon>
        <taxon>Dikarya</taxon>
        <taxon>Ascomycota</taxon>
        <taxon>Pezizomycotina</taxon>
        <taxon>Sordariomycetes</taxon>
        <taxon>Xylariomycetidae</taxon>
        <taxon>Amphisphaeriales</taxon>
        <taxon>Apiosporaceae</taxon>
        <taxon>Apiospora</taxon>
    </lineage>
</organism>
<reference evidence="2 3" key="1">
    <citation type="submission" date="2023-01" db="EMBL/GenBank/DDBJ databases">
        <title>Analysis of 21 Apiospora genomes using comparative genomics revels a genus with tremendous synthesis potential of carbohydrate active enzymes and secondary metabolites.</title>
        <authorList>
            <person name="Sorensen T."/>
        </authorList>
    </citation>
    <scope>NUCLEOTIDE SEQUENCE [LARGE SCALE GENOMIC DNA]</scope>
    <source>
        <strain evidence="2 3">CBS 33761</strain>
    </source>
</reference>
<evidence type="ECO:0000313" key="2">
    <source>
        <dbReference type="EMBL" id="KAK8055680.1"/>
    </source>
</evidence>
<proteinExistence type="predicted"/>
<protein>
    <submittedName>
        <fullName evidence="2">Uncharacterized protein</fullName>
    </submittedName>
</protein>
<feature type="compositionally biased region" description="Basic and acidic residues" evidence="1">
    <location>
        <begin position="178"/>
        <end position="194"/>
    </location>
</feature>
<sequence length="194" mass="21242">METKPMNRKSNTRGPGGIDRHQDETRQMAIAHPRTARISDCTSPVRVDATSTNVAGSAKPPEQQLLLAPAGSCWLLLPSPWHGRSLLHGRSACNALLEYSVCARQHTQAHHSTAPSPWAGRRKYRYIVFSSLKHFGYLGRRLLRSLVPKVSPSSPAPSLFPLFTSQTRGSPPGSRYRSAADHVPDLSEGKLSGE</sequence>
<feature type="region of interest" description="Disordered" evidence="1">
    <location>
        <begin position="160"/>
        <end position="194"/>
    </location>
</feature>
<dbReference type="Proteomes" id="UP001444661">
    <property type="component" value="Unassembled WGS sequence"/>
</dbReference>
<keyword evidence="3" id="KW-1185">Reference proteome</keyword>
<comment type="caution">
    <text evidence="2">The sequence shown here is derived from an EMBL/GenBank/DDBJ whole genome shotgun (WGS) entry which is preliminary data.</text>
</comment>
<feature type="region of interest" description="Disordered" evidence="1">
    <location>
        <begin position="1"/>
        <end position="27"/>
    </location>
</feature>
<gene>
    <name evidence="2" type="ORF">PG993_000907</name>
</gene>
<accession>A0ABR1U9X8</accession>